<dbReference type="OrthoDB" id="64915at2759"/>
<dbReference type="InterPro" id="IPR036291">
    <property type="entry name" value="NAD(P)-bd_dom_sf"/>
</dbReference>
<dbReference type="AlphaFoldDB" id="A0A319EU28"/>
<feature type="domain" description="Gfo/Idh/MocA-like oxidoreductase C-terminal" evidence="2">
    <location>
        <begin position="137"/>
        <end position="368"/>
    </location>
</feature>
<sequence length="377" mass="40625">MPVLNIIIIGAGLIGPRHAQSVLRHPSTNLLALIDPSPTASTTAATLNTLYFPSLSALLSTPDIPHPDAAIICTPNHTHVPIALSCLDANIHILLEKPISDSISTALPLLHASKNHPELKVLIGHHRRFNPYITQTKKILTSGSLGTILAISGLWTIYKPTSYFSAPTSWRKEKGMGGVLGINFIHDVDLLHYLFGPITRVYAERTTPQRGRDDPQHTAEEGAAVTLRFGSGVVGTFVVCDGTPAPWSFEVGTGENPLIPMVPGNGNGGGAGGFYRVLGTRGALSVPDLKRWSYDGGERSWSERLRVDEFGGEVDREAVPFDLQLGHFVDVLEGRESVVRCDAVEGLRALVVVDAVKRALEGGVPVEVQDVEDLLRE</sequence>
<dbReference type="SUPFAM" id="SSF51735">
    <property type="entry name" value="NAD(P)-binding Rossmann-fold domains"/>
    <property type="match status" value="1"/>
</dbReference>
<dbReference type="Gene3D" id="3.30.360.10">
    <property type="entry name" value="Dihydrodipicolinate Reductase, domain 2"/>
    <property type="match status" value="1"/>
</dbReference>
<dbReference type="Proteomes" id="UP000248423">
    <property type="component" value="Unassembled WGS sequence"/>
</dbReference>
<protein>
    <submittedName>
        <fullName evidence="3">Oxidoreductase</fullName>
    </submittedName>
</protein>
<accession>A0A319EU28</accession>
<dbReference type="Gene3D" id="3.40.50.720">
    <property type="entry name" value="NAD(P)-binding Rossmann-like Domain"/>
    <property type="match status" value="1"/>
</dbReference>
<dbReference type="VEuPathDB" id="FungiDB:BO78DRAFT_426100"/>
<dbReference type="PANTHER" id="PTHR43377:SF1">
    <property type="entry name" value="BILIVERDIN REDUCTASE A"/>
    <property type="match status" value="1"/>
</dbReference>
<dbReference type="Pfam" id="PF01408">
    <property type="entry name" value="GFO_IDH_MocA"/>
    <property type="match status" value="1"/>
</dbReference>
<evidence type="ECO:0000259" key="2">
    <source>
        <dbReference type="Pfam" id="PF02894"/>
    </source>
</evidence>
<proteinExistence type="predicted"/>
<name>A0A319EU28_ASPSB</name>
<reference evidence="3 4" key="1">
    <citation type="submission" date="2018-02" db="EMBL/GenBank/DDBJ databases">
        <title>The genomes of Aspergillus section Nigri reveals drivers in fungal speciation.</title>
        <authorList>
            <consortium name="DOE Joint Genome Institute"/>
            <person name="Vesth T.C."/>
            <person name="Nybo J."/>
            <person name="Theobald S."/>
            <person name="Brandl J."/>
            <person name="Frisvad J.C."/>
            <person name="Nielsen K.F."/>
            <person name="Lyhne E.K."/>
            <person name="Kogle M.E."/>
            <person name="Kuo A."/>
            <person name="Riley R."/>
            <person name="Clum A."/>
            <person name="Nolan M."/>
            <person name="Lipzen A."/>
            <person name="Salamov A."/>
            <person name="Henrissat B."/>
            <person name="Wiebenga A."/>
            <person name="De vries R.P."/>
            <person name="Grigoriev I.V."/>
            <person name="Mortensen U.H."/>
            <person name="Andersen M.R."/>
            <person name="Baker S.E."/>
        </authorList>
    </citation>
    <scope>NUCLEOTIDE SEQUENCE [LARGE SCALE GENOMIC DNA]</scope>
    <source>
        <strain evidence="3 4">CBS 121057</strain>
    </source>
</reference>
<evidence type="ECO:0000313" key="3">
    <source>
        <dbReference type="EMBL" id="PYI11048.1"/>
    </source>
</evidence>
<gene>
    <name evidence="3" type="ORF">BO78DRAFT_426100</name>
</gene>
<feature type="domain" description="Gfo/Idh/MocA-like oxidoreductase N-terminal" evidence="1">
    <location>
        <begin position="4"/>
        <end position="117"/>
    </location>
</feature>
<dbReference type="SUPFAM" id="SSF55347">
    <property type="entry name" value="Glyceraldehyde-3-phosphate dehydrogenase-like, C-terminal domain"/>
    <property type="match status" value="1"/>
</dbReference>
<dbReference type="PANTHER" id="PTHR43377">
    <property type="entry name" value="BILIVERDIN REDUCTASE A"/>
    <property type="match status" value="1"/>
</dbReference>
<evidence type="ECO:0000313" key="4">
    <source>
        <dbReference type="Proteomes" id="UP000248423"/>
    </source>
</evidence>
<dbReference type="Pfam" id="PF02894">
    <property type="entry name" value="GFO_IDH_MocA_C"/>
    <property type="match status" value="1"/>
</dbReference>
<organism evidence="3 4">
    <name type="scientific">Aspergillus sclerotiicarbonarius (strain CBS 121057 / IBT 28362)</name>
    <dbReference type="NCBI Taxonomy" id="1448318"/>
    <lineage>
        <taxon>Eukaryota</taxon>
        <taxon>Fungi</taxon>
        <taxon>Dikarya</taxon>
        <taxon>Ascomycota</taxon>
        <taxon>Pezizomycotina</taxon>
        <taxon>Eurotiomycetes</taxon>
        <taxon>Eurotiomycetidae</taxon>
        <taxon>Eurotiales</taxon>
        <taxon>Aspergillaceae</taxon>
        <taxon>Aspergillus</taxon>
        <taxon>Aspergillus subgen. Circumdati</taxon>
    </lineage>
</organism>
<dbReference type="STRING" id="1448318.A0A319EU28"/>
<evidence type="ECO:0000259" key="1">
    <source>
        <dbReference type="Pfam" id="PF01408"/>
    </source>
</evidence>
<dbReference type="GO" id="GO:0000166">
    <property type="term" value="F:nucleotide binding"/>
    <property type="evidence" value="ECO:0007669"/>
    <property type="project" value="InterPro"/>
</dbReference>
<dbReference type="InterPro" id="IPR000683">
    <property type="entry name" value="Gfo/Idh/MocA-like_OxRdtase_N"/>
</dbReference>
<keyword evidence="4" id="KW-1185">Reference proteome</keyword>
<dbReference type="InterPro" id="IPR051450">
    <property type="entry name" value="Gfo/Idh/MocA_Oxidoreductases"/>
</dbReference>
<dbReference type="EMBL" id="KZ826319">
    <property type="protein sequence ID" value="PYI11048.1"/>
    <property type="molecule type" value="Genomic_DNA"/>
</dbReference>
<dbReference type="InterPro" id="IPR004104">
    <property type="entry name" value="Gfo/Idh/MocA-like_OxRdtase_C"/>
</dbReference>